<proteinExistence type="predicted"/>
<organism evidence="1 2">
    <name type="scientific">Variovorax rhizosphaerae</name>
    <dbReference type="NCBI Taxonomy" id="1836200"/>
    <lineage>
        <taxon>Bacteria</taxon>
        <taxon>Pseudomonadati</taxon>
        <taxon>Pseudomonadota</taxon>
        <taxon>Betaproteobacteria</taxon>
        <taxon>Burkholderiales</taxon>
        <taxon>Comamonadaceae</taxon>
        <taxon>Variovorax</taxon>
    </lineage>
</organism>
<sequence length="117" mass="13315">MDDGVLYISEKFSTSAHNCCCGCGGKVVLPLKAGRWTLKNRKGKISLSPSVGNWSLECQSHYWIDDNAIRWSVQFTTAEIAANRAHDAKVLEAANQARRAQERNFWQRLLDRVKSWF</sequence>
<name>A0ABU8WRK6_9BURK</name>
<dbReference type="EMBL" id="JBBKZT010000013">
    <property type="protein sequence ID" value="MEJ8850173.1"/>
    <property type="molecule type" value="Genomic_DNA"/>
</dbReference>
<reference evidence="1 2" key="1">
    <citation type="submission" date="2024-03" db="EMBL/GenBank/DDBJ databases">
        <title>Novel species of the genus Variovorax.</title>
        <authorList>
            <person name="Liu Q."/>
            <person name="Xin Y.-H."/>
        </authorList>
    </citation>
    <scope>NUCLEOTIDE SEQUENCE [LARGE SCALE GENOMIC DNA]</scope>
    <source>
        <strain evidence="1 2">KACC 18900</strain>
    </source>
</reference>
<accession>A0ABU8WRK6</accession>
<evidence type="ECO:0000313" key="2">
    <source>
        <dbReference type="Proteomes" id="UP001385892"/>
    </source>
</evidence>
<dbReference type="InterPro" id="IPR045384">
    <property type="entry name" value="DUF6527"/>
</dbReference>
<protein>
    <submittedName>
        <fullName evidence="1">DUF6527 family protein</fullName>
    </submittedName>
</protein>
<dbReference type="Pfam" id="PF20137">
    <property type="entry name" value="BubE"/>
    <property type="match status" value="1"/>
</dbReference>
<keyword evidence="2" id="KW-1185">Reference proteome</keyword>
<dbReference type="RefSeq" id="WP_340345413.1">
    <property type="nucleotide sequence ID" value="NZ_JBBKZT010000013.1"/>
</dbReference>
<gene>
    <name evidence="1" type="ORF">WKW82_26255</name>
</gene>
<comment type="caution">
    <text evidence="1">The sequence shown here is derived from an EMBL/GenBank/DDBJ whole genome shotgun (WGS) entry which is preliminary data.</text>
</comment>
<evidence type="ECO:0000313" key="1">
    <source>
        <dbReference type="EMBL" id="MEJ8850173.1"/>
    </source>
</evidence>
<dbReference type="Proteomes" id="UP001385892">
    <property type="component" value="Unassembled WGS sequence"/>
</dbReference>